<evidence type="ECO:0000256" key="1">
    <source>
        <dbReference type="SAM" id="MobiDB-lite"/>
    </source>
</evidence>
<feature type="compositionally biased region" description="Polar residues" evidence="1">
    <location>
        <begin position="101"/>
        <end position="117"/>
    </location>
</feature>
<dbReference type="Proteomes" id="UP001331936">
    <property type="component" value="Unassembled WGS sequence"/>
</dbReference>
<gene>
    <name evidence="2" type="ORF">Q8814_19290</name>
</gene>
<dbReference type="InterPro" id="IPR036689">
    <property type="entry name" value="ESAT-6-like_sf"/>
</dbReference>
<dbReference type="Pfam" id="PF06013">
    <property type="entry name" value="WXG100"/>
    <property type="match status" value="1"/>
</dbReference>
<dbReference type="NCBIfam" id="TIGR03930">
    <property type="entry name" value="WXG100_ESAT6"/>
    <property type="match status" value="1"/>
</dbReference>
<accession>A0ABU7JW29</accession>
<comment type="caution">
    <text evidence="2">The sequence shown here is derived from an EMBL/GenBank/DDBJ whole genome shotgun (WGS) entry which is preliminary data.</text>
</comment>
<dbReference type="Gene3D" id="1.10.287.1060">
    <property type="entry name" value="ESAT-6-like"/>
    <property type="match status" value="1"/>
</dbReference>
<proteinExistence type="predicted"/>
<dbReference type="InterPro" id="IPR010310">
    <property type="entry name" value="T7SS_ESAT-6-like"/>
</dbReference>
<feature type="compositionally biased region" description="Basic and acidic residues" evidence="1">
    <location>
        <begin position="90"/>
        <end position="100"/>
    </location>
</feature>
<keyword evidence="3" id="KW-1185">Reference proteome</keyword>
<dbReference type="EMBL" id="JAUZMZ010000129">
    <property type="protein sequence ID" value="MEE2034231.1"/>
    <property type="molecule type" value="Genomic_DNA"/>
</dbReference>
<dbReference type="SUPFAM" id="SSF140453">
    <property type="entry name" value="EsxAB dimer-like"/>
    <property type="match status" value="1"/>
</dbReference>
<name>A0ABU7JW29_9NOCA</name>
<dbReference type="RefSeq" id="WP_330153604.1">
    <property type="nucleotide sequence ID" value="NZ_JAUZMZ010000129.1"/>
</dbReference>
<evidence type="ECO:0000313" key="2">
    <source>
        <dbReference type="EMBL" id="MEE2034231.1"/>
    </source>
</evidence>
<protein>
    <submittedName>
        <fullName evidence="2">WXG100 family type VII secretion target</fullName>
    </submittedName>
</protein>
<reference evidence="2 3" key="1">
    <citation type="submission" date="2023-08" db="EMBL/GenBank/DDBJ databases">
        <authorList>
            <person name="Girao M."/>
            <person name="Carvalho M.F."/>
        </authorList>
    </citation>
    <scope>NUCLEOTIDE SEQUENCE [LARGE SCALE GENOMIC DNA]</scope>
    <source>
        <strain evidence="2 3">CC-R104</strain>
    </source>
</reference>
<feature type="region of interest" description="Disordered" evidence="1">
    <location>
        <begin position="88"/>
        <end position="117"/>
    </location>
</feature>
<organism evidence="2 3">
    <name type="scientific">Rhodococcus chondri</name>
    <dbReference type="NCBI Taxonomy" id="3065941"/>
    <lineage>
        <taxon>Bacteria</taxon>
        <taxon>Bacillati</taxon>
        <taxon>Actinomycetota</taxon>
        <taxon>Actinomycetes</taxon>
        <taxon>Mycobacteriales</taxon>
        <taxon>Nocardiaceae</taxon>
        <taxon>Rhodococcus</taxon>
    </lineage>
</organism>
<sequence length="117" mass="12528">MSETGTGSSSQLSTDVVTMEVAAGQLRDSRGELDNILRALSGTVMSATDVWRSSAQTQFAGIMERWDRNGRQLNVALDDIAQAIQTSGRSYEDSVQEHSRALNSVDQGSGSVLNGSF</sequence>
<evidence type="ECO:0000313" key="3">
    <source>
        <dbReference type="Proteomes" id="UP001331936"/>
    </source>
</evidence>